<evidence type="ECO:0000256" key="7">
    <source>
        <dbReference type="ARBA" id="ARBA00022884"/>
    </source>
</evidence>
<keyword evidence="2" id="KW-0808">Transferase</keyword>
<dbReference type="GO" id="GO:0015074">
    <property type="term" value="P:DNA integration"/>
    <property type="evidence" value="ECO:0007669"/>
    <property type="project" value="InterPro"/>
</dbReference>
<organism evidence="12 13">
    <name type="scientific">Lyophyllum shimeji</name>
    <name type="common">Hon-shimeji</name>
    <name type="synonym">Tricholoma shimeji</name>
    <dbReference type="NCBI Taxonomy" id="47721"/>
    <lineage>
        <taxon>Eukaryota</taxon>
        <taxon>Fungi</taxon>
        <taxon>Dikarya</taxon>
        <taxon>Basidiomycota</taxon>
        <taxon>Agaricomycotina</taxon>
        <taxon>Agaricomycetes</taxon>
        <taxon>Agaricomycetidae</taxon>
        <taxon>Agaricales</taxon>
        <taxon>Tricholomatineae</taxon>
        <taxon>Lyophyllaceae</taxon>
        <taxon>Lyophyllum</taxon>
    </lineage>
</organism>
<evidence type="ECO:0000259" key="11">
    <source>
        <dbReference type="PROSITE" id="PS50994"/>
    </source>
</evidence>
<dbReference type="InterPro" id="IPR012337">
    <property type="entry name" value="RNaseH-like_sf"/>
</dbReference>
<dbReference type="SUPFAM" id="SSF56672">
    <property type="entry name" value="DNA/RNA polymerases"/>
    <property type="match status" value="1"/>
</dbReference>
<dbReference type="InterPro" id="IPR041588">
    <property type="entry name" value="Integrase_H2C2"/>
</dbReference>
<reference evidence="12" key="1">
    <citation type="submission" date="2022-07" db="EMBL/GenBank/DDBJ databases">
        <title>The genome of Lyophyllum shimeji provides insight into the initial evolution of ectomycorrhizal fungal genome.</title>
        <authorList>
            <person name="Kobayashi Y."/>
            <person name="Shibata T."/>
            <person name="Hirakawa H."/>
            <person name="Shigenobu S."/>
            <person name="Nishiyama T."/>
            <person name="Yamada A."/>
            <person name="Hasebe M."/>
            <person name="Kawaguchi M."/>
        </authorList>
    </citation>
    <scope>NUCLEOTIDE SEQUENCE</scope>
    <source>
        <strain evidence="12">AT787</strain>
    </source>
</reference>
<dbReference type="CDD" id="cd09274">
    <property type="entry name" value="RNase_HI_RT_Ty3"/>
    <property type="match status" value="1"/>
</dbReference>
<dbReference type="GO" id="GO:0004519">
    <property type="term" value="F:endonuclease activity"/>
    <property type="evidence" value="ECO:0007669"/>
    <property type="project" value="UniProtKB-KW"/>
</dbReference>
<evidence type="ECO:0000256" key="1">
    <source>
        <dbReference type="ARBA" id="ARBA00012493"/>
    </source>
</evidence>
<feature type="region of interest" description="Disordered" evidence="10">
    <location>
        <begin position="220"/>
        <end position="245"/>
    </location>
</feature>
<dbReference type="Pfam" id="PF00665">
    <property type="entry name" value="rve"/>
    <property type="match status" value="1"/>
</dbReference>
<evidence type="ECO:0000256" key="8">
    <source>
        <dbReference type="ARBA" id="ARBA00022918"/>
    </source>
</evidence>
<keyword evidence="9" id="KW-0175">Coiled coil</keyword>
<dbReference type="InterPro" id="IPR041373">
    <property type="entry name" value="RT_RNaseH"/>
</dbReference>
<dbReference type="InterPro" id="IPR036397">
    <property type="entry name" value="RNaseH_sf"/>
</dbReference>
<dbReference type="InterPro" id="IPR043128">
    <property type="entry name" value="Rev_trsase/Diguanyl_cyclase"/>
</dbReference>
<dbReference type="GO" id="GO:0005634">
    <property type="term" value="C:nucleus"/>
    <property type="evidence" value="ECO:0007669"/>
    <property type="project" value="UniProtKB-ARBA"/>
</dbReference>
<keyword evidence="4" id="KW-0540">Nuclease</keyword>
<dbReference type="Gene3D" id="3.10.10.10">
    <property type="entry name" value="HIV Type 1 Reverse Transcriptase, subunit A, domain 1"/>
    <property type="match status" value="1"/>
</dbReference>
<dbReference type="GO" id="GO:0016787">
    <property type="term" value="F:hydrolase activity"/>
    <property type="evidence" value="ECO:0007669"/>
    <property type="project" value="UniProtKB-KW"/>
</dbReference>
<dbReference type="PANTHER" id="PTHR37984:SF5">
    <property type="entry name" value="PROTEIN NYNRIN-LIKE"/>
    <property type="match status" value="1"/>
</dbReference>
<evidence type="ECO:0000313" key="12">
    <source>
        <dbReference type="EMBL" id="GLB43982.1"/>
    </source>
</evidence>
<feature type="compositionally biased region" description="Basic and acidic residues" evidence="10">
    <location>
        <begin position="234"/>
        <end position="245"/>
    </location>
</feature>
<dbReference type="PANTHER" id="PTHR37984">
    <property type="entry name" value="PROTEIN CBG26694"/>
    <property type="match status" value="1"/>
</dbReference>
<keyword evidence="6" id="KW-0378">Hydrolase</keyword>
<protein>
    <recommendedName>
        <fullName evidence="1">RNA-directed DNA polymerase</fullName>
        <ecNumber evidence="1">2.7.7.49</ecNumber>
    </recommendedName>
</protein>
<dbReference type="InterPro" id="IPR001584">
    <property type="entry name" value="Integrase_cat-core"/>
</dbReference>
<evidence type="ECO:0000256" key="2">
    <source>
        <dbReference type="ARBA" id="ARBA00022679"/>
    </source>
</evidence>
<dbReference type="InterPro" id="IPR021109">
    <property type="entry name" value="Peptidase_aspartic_dom_sf"/>
</dbReference>
<dbReference type="InterPro" id="IPR043502">
    <property type="entry name" value="DNA/RNA_pol_sf"/>
</dbReference>
<comment type="caution">
    <text evidence="12">The sequence shown here is derived from an EMBL/GenBank/DDBJ whole genome shotgun (WGS) entry which is preliminary data.</text>
</comment>
<dbReference type="Pfam" id="PF17917">
    <property type="entry name" value="RT_RNaseH"/>
    <property type="match status" value="1"/>
</dbReference>
<evidence type="ECO:0000256" key="6">
    <source>
        <dbReference type="ARBA" id="ARBA00022801"/>
    </source>
</evidence>
<dbReference type="GO" id="GO:0003723">
    <property type="term" value="F:RNA binding"/>
    <property type="evidence" value="ECO:0007669"/>
    <property type="project" value="UniProtKB-KW"/>
</dbReference>
<dbReference type="EC" id="2.7.7.49" evidence="1"/>
<feature type="coiled-coil region" evidence="9">
    <location>
        <begin position="434"/>
        <end position="461"/>
    </location>
</feature>
<dbReference type="CDD" id="cd01647">
    <property type="entry name" value="RT_LTR"/>
    <property type="match status" value="1"/>
</dbReference>
<evidence type="ECO:0000256" key="10">
    <source>
        <dbReference type="SAM" id="MobiDB-lite"/>
    </source>
</evidence>
<dbReference type="Pfam" id="PF00078">
    <property type="entry name" value="RVT_1"/>
    <property type="match status" value="1"/>
</dbReference>
<dbReference type="Gene3D" id="1.10.340.70">
    <property type="match status" value="1"/>
</dbReference>
<proteinExistence type="predicted"/>
<dbReference type="InterPro" id="IPR050951">
    <property type="entry name" value="Retrovirus_Pol_polyprotein"/>
</dbReference>
<dbReference type="SUPFAM" id="SSF53098">
    <property type="entry name" value="Ribonuclease H-like"/>
    <property type="match status" value="1"/>
</dbReference>
<evidence type="ECO:0000256" key="4">
    <source>
        <dbReference type="ARBA" id="ARBA00022722"/>
    </source>
</evidence>
<dbReference type="Pfam" id="PF17921">
    <property type="entry name" value="Integrase_H2C2"/>
    <property type="match status" value="1"/>
</dbReference>
<dbReference type="Proteomes" id="UP001063166">
    <property type="component" value="Unassembled WGS sequence"/>
</dbReference>
<keyword evidence="7" id="KW-0694">RNA-binding</keyword>
<dbReference type="Gene3D" id="2.40.70.10">
    <property type="entry name" value="Acid Proteases"/>
    <property type="match status" value="1"/>
</dbReference>
<dbReference type="Gene3D" id="3.30.70.270">
    <property type="match status" value="2"/>
</dbReference>
<evidence type="ECO:0000256" key="3">
    <source>
        <dbReference type="ARBA" id="ARBA00022695"/>
    </source>
</evidence>
<keyword evidence="13" id="KW-1185">Reference proteome</keyword>
<dbReference type="PROSITE" id="PS50994">
    <property type="entry name" value="INTEGRASE"/>
    <property type="match status" value="1"/>
</dbReference>
<evidence type="ECO:0000256" key="5">
    <source>
        <dbReference type="ARBA" id="ARBA00022759"/>
    </source>
</evidence>
<sequence>MGPAVGLSETQDLSSAAVLYAWDVFSLESRAAQYTHVLAYDVPITETIHHISSTTREDSSTSKPFLQRIQLEGPNNEIVRATGQVDDGAMRNCISLRRWRNYCHLLGPDSLNPSRLRIGVANGAKTPSLGTWTGMVKVGGTIVNTTFEVFDCGEAFDVILGKPWLKQMRAIHDYETDLILLRGPAATETTKAAEIITNQVDSVNESTIPEILTVTEALEATQEPNEADETPDADAPRPERGWKRQDVYEAEKAARLEKQTERGMEQHEAEIRQRTVKNREHKTTKGISDSEREMADEWVRIHILQDSDNPWAETRWGTYLSDASEAHANREPKTADEWLQQFHATPDPSQYPIHQQQRDKWNARLTREQDDATITAYTLESKLTPLVHSCARRPTLSKADRDAATHRDADNWRLHRQKLNVKQLFGIDAQSTTNKTELANLLQSEIRIKQLKNKIDTLRDMALSAMTTDHSEDASIHAMGNPQDSSFTIDRGENKSDRVLDPFSETRVEEILKKIDIGPDLTDEQRERVRSLVREYADVFALSLSEVFYVDWYRHKLNVDPDLKFPTRINQRPVTEAQKAWFNDILDDMEKAHIIQKVPGTFIKALSSTNLAPKEAGKTGLTRVEILRSVNAECIRNGLPPFWEQVMEPGETNEALLEAVDGAEPHEVKTKWRVCHAFNALNKATQVPPFPTGDLRAKHEFAAGHRWASVIDLAAGYYAIALDDDSVPYVAFYVEGRGYYVYLRMPFGLTGAPATFCEMVSIALDDMIGRELVNWMDDICLPGDIFDKKLSNLRKFFERCRSKKLSIAPSKTKLFQTSTLFAGAMVGPQGIQPNLDKVGAVVNWPRPETAQQLLRFLGLTNYFRRLIANYARIAAPLTDLTRDIKVEAPSSNWRVRKGAYKRALSAASLQDKWGPTQQKAFVTLKCLLSEEPIVRPPQYDGRPFRVTTDGCMTGFAGFLSQPFTTTDNAGKEVTRWHPISYCSKRTSRSEEKYEPFLLEFAALKYSLDEFGPYIYGSPIEIETDCKALRDCLVQEKMSVHHSRWKEMILAHNIISIRHRPGIENPVADGLSRMWEDRERSDTDGSNWSVLPDWEASKGIVNDILSVMEAPSSRHPLETRFEDDLFFRPIVRHLLGHAQGNTPSEQRKFAHRAMDFMIEDGKLWKVSTKRNDHVNRTECIPSTEGFDRALEAHLTNGCFGPDHIQLHLRDKYFWPGMYTDARQAQLECPKCKSFGPAARNSALQPIRRSKPFSLLAGDYLSMPVGKGGYKTIGLYIDAYSNFIWPAKLRTAGTGKTTVTSIKRIAHNYAIPDSFMADGGSHFDNQDVDNFCDELNITHITTAAYSPWVNGLIENANKLLLGRLKRLCAPDHDNIDDEADVDPKSIPSNWPDHFDEAIRQLNDRILPALNATPRELLFGLRFRPDNPPSTTTQPTTFTDITTNFTLSDTFRYDAHLRALEDAERRKESFDNNSPITTFNIGDLVQVYDSASDFNHKAVNKIAPKWSKPRLIYAKFSNSYSLCTLSGLPLKGIIHSRRMRHYIPLRGTPLDLLNPREATIPTQEDLDIATAEEKMFDVLFTHPRTTSGYAP</sequence>
<gene>
    <name evidence="12" type="ORF">LshimejAT787_1501660</name>
</gene>
<dbReference type="InterPro" id="IPR000477">
    <property type="entry name" value="RT_dom"/>
</dbReference>
<dbReference type="GO" id="GO:0003964">
    <property type="term" value="F:RNA-directed DNA polymerase activity"/>
    <property type="evidence" value="ECO:0007669"/>
    <property type="project" value="UniProtKB-KW"/>
</dbReference>
<keyword evidence="8" id="KW-0695">RNA-directed DNA polymerase</keyword>
<evidence type="ECO:0000313" key="13">
    <source>
        <dbReference type="Proteomes" id="UP001063166"/>
    </source>
</evidence>
<dbReference type="OrthoDB" id="3363652at2759"/>
<keyword evidence="5" id="KW-0255">Endonuclease</keyword>
<accession>A0A9P3PZA8</accession>
<dbReference type="CDD" id="cd00303">
    <property type="entry name" value="retropepsin_like"/>
    <property type="match status" value="1"/>
</dbReference>
<dbReference type="Gene3D" id="3.30.420.10">
    <property type="entry name" value="Ribonuclease H-like superfamily/Ribonuclease H"/>
    <property type="match status" value="1"/>
</dbReference>
<keyword evidence="3" id="KW-0548">Nucleotidyltransferase</keyword>
<dbReference type="EMBL" id="BRPK01000015">
    <property type="protein sequence ID" value="GLB43982.1"/>
    <property type="molecule type" value="Genomic_DNA"/>
</dbReference>
<feature type="domain" description="Integrase catalytic" evidence="11">
    <location>
        <begin position="1246"/>
        <end position="1419"/>
    </location>
</feature>
<name>A0A9P3PZA8_LYOSH</name>
<evidence type="ECO:0000256" key="9">
    <source>
        <dbReference type="SAM" id="Coils"/>
    </source>
</evidence>